<dbReference type="Gene3D" id="3.40.50.1820">
    <property type="entry name" value="alpha/beta hydrolase"/>
    <property type="match status" value="1"/>
</dbReference>
<dbReference type="GO" id="GO:0016787">
    <property type="term" value="F:hydrolase activity"/>
    <property type="evidence" value="ECO:0007669"/>
    <property type="project" value="UniProtKB-KW"/>
</dbReference>
<evidence type="ECO:0000256" key="1">
    <source>
        <dbReference type="SAM" id="MobiDB-lite"/>
    </source>
</evidence>
<feature type="domain" description="AB hydrolase-1" evidence="2">
    <location>
        <begin position="30"/>
        <end position="173"/>
    </location>
</feature>
<protein>
    <submittedName>
        <fullName evidence="3">Dienelactone hydrolase</fullName>
    </submittedName>
</protein>
<dbReference type="AlphaFoldDB" id="A0A7W9UZH9"/>
<dbReference type="Proteomes" id="UP000588098">
    <property type="component" value="Unassembled WGS sequence"/>
</dbReference>
<organism evidence="3 4">
    <name type="scientific">Streptomyces zagrosensis</name>
    <dbReference type="NCBI Taxonomy" id="1042984"/>
    <lineage>
        <taxon>Bacteria</taxon>
        <taxon>Bacillati</taxon>
        <taxon>Actinomycetota</taxon>
        <taxon>Actinomycetes</taxon>
        <taxon>Kitasatosporales</taxon>
        <taxon>Streptomycetaceae</taxon>
        <taxon>Streptomyces</taxon>
    </lineage>
</organism>
<gene>
    <name evidence="3" type="ORF">FHS42_004117</name>
</gene>
<proteinExistence type="predicted"/>
<keyword evidence="4" id="KW-1185">Reference proteome</keyword>
<comment type="caution">
    <text evidence="3">The sequence shown here is derived from an EMBL/GenBank/DDBJ whole genome shotgun (WGS) entry which is preliminary data.</text>
</comment>
<reference evidence="3 4" key="1">
    <citation type="submission" date="2020-08" db="EMBL/GenBank/DDBJ databases">
        <title>Genomic Encyclopedia of Type Strains, Phase III (KMG-III): the genomes of soil and plant-associated and newly described type strains.</title>
        <authorList>
            <person name="Whitman W."/>
        </authorList>
    </citation>
    <scope>NUCLEOTIDE SEQUENCE [LARGE SCALE GENOMIC DNA]</scope>
    <source>
        <strain evidence="3 4">CECT 8305</strain>
    </source>
</reference>
<sequence>MRTGPLFVRDATGASRALVLRPCATPPRAVVLLLHGGREDGLEPPPALNLPSARMLPFARAIARDTAGHAVVLGSVRYRHRGWNGERDDAAQDAQRALDELSELHGPVPVVLVGHSMGGRAALRAAVHPHVRSVVGLAPWCPDGEPVAHLAGKRVVLLHGGRDRVTAPSGSQNLAARAREAGAEACTLLLPDGDHAMLRRAAAWHALTTQVVSGLLGLAPLPPLVASALTGAASEEDTSLGREVPRGPWEA</sequence>
<dbReference type="InterPro" id="IPR029058">
    <property type="entry name" value="AB_hydrolase_fold"/>
</dbReference>
<evidence type="ECO:0000313" key="3">
    <source>
        <dbReference type="EMBL" id="MBB5937038.1"/>
    </source>
</evidence>
<dbReference type="Pfam" id="PF00561">
    <property type="entry name" value="Abhydrolase_1"/>
    <property type="match status" value="1"/>
</dbReference>
<feature type="region of interest" description="Disordered" evidence="1">
    <location>
        <begin position="232"/>
        <end position="251"/>
    </location>
</feature>
<name>A0A7W9UZH9_9ACTN</name>
<keyword evidence="3" id="KW-0378">Hydrolase</keyword>
<dbReference type="InterPro" id="IPR000073">
    <property type="entry name" value="AB_hydrolase_1"/>
</dbReference>
<dbReference type="EMBL" id="JACHJL010000010">
    <property type="protein sequence ID" value="MBB5937038.1"/>
    <property type="molecule type" value="Genomic_DNA"/>
</dbReference>
<dbReference type="SUPFAM" id="SSF53474">
    <property type="entry name" value="alpha/beta-Hydrolases"/>
    <property type="match status" value="1"/>
</dbReference>
<evidence type="ECO:0000259" key="2">
    <source>
        <dbReference type="Pfam" id="PF00561"/>
    </source>
</evidence>
<evidence type="ECO:0000313" key="4">
    <source>
        <dbReference type="Proteomes" id="UP000588098"/>
    </source>
</evidence>
<accession>A0A7W9UZH9</accession>